<dbReference type="InterPro" id="IPR020456">
    <property type="entry name" value="Acylphosphatase"/>
</dbReference>
<evidence type="ECO:0000313" key="10">
    <source>
        <dbReference type="Proteomes" id="UP001236014"/>
    </source>
</evidence>
<sequence>MSEEETHIRLAAWVHGHVQGVGFRWWTRSRALELGLVGFARNLSDGRVEVVAEGGRDHCERLLATLRSGESPGSVDHVVERWSPAKGGLTGFVER</sequence>
<dbReference type="PROSITE" id="PS51160">
    <property type="entry name" value="ACYLPHOSPHATASE_3"/>
    <property type="match status" value="1"/>
</dbReference>
<keyword evidence="5 6" id="KW-0378">Hydrolase</keyword>
<evidence type="ECO:0000256" key="3">
    <source>
        <dbReference type="ARBA" id="ARBA00015991"/>
    </source>
</evidence>
<dbReference type="PROSITE" id="PS00150">
    <property type="entry name" value="ACYLPHOSPHATASE_1"/>
    <property type="match status" value="1"/>
</dbReference>
<proteinExistence type="inferred from homology"/>
<reference evidence="9 10" key="1">
    <citation type="submission" date="2023-06" db="EMBL/GenBank/DDBJ databases">
        <authorList>
            <person name="Oyuntsetseg B."/>
            <person name="Kim S.B."/>
        </authorList>
    </citation>
    <scope>NUCLEOTIDE SEQUENCE [LARGE SCALE GENOMIC DNA]</scope>
    <source>
        <strain evidence="9 10">2-15</strain>
    </source>
</reference>
<dbReference type="PROSITE" id="PS00151">
    <property type="entry name" value="ACYLPHOSPHATASE_2"/>
    <property type="match status" value="1"/>
</dbReference>
<evidence type="ECO:0000313" key="9">
    <source>
        <dbReference type="EMBL" id="WIX78841.1"/>
    </source>
</evidence>
<dbReference type="AlphaFoldDB" id="A0A9Y2IGG7"/>
<dbReference type="EMBL" id="CP127294">
    <property type="protein sequence ID" value="WIX78841.1"/>
    <property type="molecule type" value="Genomic_DNA"/>
</dbReference>
<dbReference type="InterPro" id="IPR001792">
    <property type="entry name" value="Acylphosphatase-like_dom"/>
</dbReference>
<evidence type="ECO:0000256" key="5">
    <source>
        <dbReference type="PROSITE-ProRule" id="PRU00520"/>
    </source>
</evidence>
<dbReference type="GO" id="GO:0003998">
    <property type="term" value="F:acylphosphatase activity"/>
    <property type="evidence" value="ECO:0007669"/>
    <property type="project" value="UniProtKB-EC"/>
</dbReference>
<dbReference type="KEGG" id="acab:QRX50_47200"/>
<gene>
    <name evidence="9" type="ORF">QRX50_47200</name>
</gene>
<dbReference type="PANTHER" id="PTHR47268">
    <property type="entry name" value="ACYLPHOSPHATASE"/>
    <property type="match status" value="1"/>
</dbReference>
<dbReference type="InterPro" id="IPR017968">
    <property type="entry name" value="Acylphosphatase_CS"/>
</dbReference>
<feature type="active site" evidence="5">
    <location>
        <position position="24"/>
    </location>
</feature>
<dbReference type="InterPro" id="IPR036046">
    <property type="entry name" value="Acylphosphatase-like_dom_sf"/>
</dbReference>
<evidence type="ECO:0000256" key="4">
    <source>
        <dbReference type="ARBA" id="ARBA00047645"/>
    </source>
</evidence>
<dbReference type="PANTHER" id="PTHR47268:SF4">
    <property type="entry name" value="ACYLPHOSPHATASE"/>
    <property type="match status" value="1"/>
</dbReference>
<dbReference type="Pfam" id="PF00708">
    <property type="entry name" value="Acylphosphatase"/>
    <property type="match status" value="1"/>
</dbReference>
<accession>A0A9Y2IGG7</accession>
<name>A0A9Y2IGG7_9PSEU</name>
<dbReference type="NCBIfam" id="NF010997">
    <property type="entry name" value="PRK14422.1"/>
    <property type="match status" value="1"/>
</dbReference>
<dbReference type="Proteomes" id="UP001236014">
    <property type="component" value="Chromosome"/>
</dbReference>
<evidence type="ECO:0000256" key="1">
    <source>
        <dbReference type="ARBA" id="ARBA00005614"/>
    </source>
</evidence>
<evidence type="ECO:0000259" key="8">
    <source>
        <dbReference type="PROSITE" id="PS51160"/>
    </source>
</evidence>
<comment type="similarity">
    <text evidence="1 7">Belongs to the acylphosphatase family.</text>
</comment>
<dbReference type="RefSeq" id="WP_285969543.1">
    <property type="nucleotide sequence ID" value="NZ_CP127294.1"/>
</dbReference>
<dbReference type="SUPFAM" id="SSF54975">
    <property type="entry name" value="Acylphosphatase/BLUF domain-like"/>
    <property type="match status" value="1"/>
</dbReference>
<evidence type="ECO:0000256" key="6">
    <source>
        <dbReference type="RuleBase" id="RU000553"/>
    </source>
</evidence>
<dbReference type="EC" id="3.6.1.7" evidence="2 5"/>
<comment type="catalytic activity">
    <reaction evidence="4 5 6">
        <text>an acyl phosphate + H2O = a carboxylate + phosphate + H(+)</text>
        <dbReference type="Rhea" id="RHEA:14965"/>
        <dbReference type="ChEBI" id="CHEBI:15377"/>
        <dbReference type="ChEBI" id="CHEBI:15378"/>
        <dbReference type="ChEBI" id="CHEBI:29067"/>
        <dbReference type="ChEBI" id="CHEBI:43474"/>
        <dbReference type="ChEBI" id="CHEBI:59918"/>
        <dbReference type="EC" id="3.6.1.7"/>
    </reaction>
</comment>
<organism evidence="9 10">
    <name type="scientific">Amycolatopsis carbonis</name>
    <dbReference type="NCBI Taxonomy" id="715471"/>
    <lineage>
        <taxon>Bacteria</taxon>
        <taxon>Bacillati</taxon>
        <taxon>Actinomycetota</taxon>
        <taxon>Actinomycetes</taxon>
        <taxon>Pseudonocardiales</taxon>
        <taxon>Pseudonocardiaceae</taxon>
        <taxon>Amycolatopsis</taxon>
    </lineage>
</organism>
<evidence type="ECO:0000256" key="2">
    <source>
        <dbReference type="ARBA" id="ARBA00012150"/>
    </source>
</evidence>
<keyword evidence="10" id="KW-1185">Reference proteome</keyword>
<feature type="active site" evidence="5">
    <location>
        <position position="42"/>
    </location>
</feature>
<protein>
    <recommendedName>
        <fullName evidence="3 5">Acylphosphatase</fullName>
        <ecNumber evidence="2 5">3.6.1.7</ecNumber>
    </recommendedName>
</protein>
<feature type="domain" description="Acylphosphatase-like" evidence="8">
    <location>
        <begin position="9"/>
        <end position="95"/>
    </location>
</feature>
<evidence type="ECO:0000256" key="7">
    <source>
        <dbReference type="RuleBase" id="RU004168"/>
    </source>
</evidence>
<dbReference type="Gene3D" id="3.30.70.100">
    <property type="match status" value="1"/>
</dbReference>